<accession>A0AAV7QM65</accession>
<protein>
    <submittedName>
        <fullName evidence="2">Uncharacterized protein</fullName>
    </submittedName>
</protein>
<proteinExistence type="predicted"/>
<keyword evidence="1" id="KW-0732">Signal</keyword>
<gene>
    <name evidence="2" type="ORF">NDU88_007167</name>
</gene>
<feature type="signal peptide" evidence="1">
    <location>
        <begin position="1"/>
        <end position="28"/>
    </location>
</feature>
<evidence type="ECO:0000313" key="3">
    <source>
        <dbReference type="Proteomes" id="UP001066276"/>
    </source>
</evidence>
<sequence length="80" mass="8810">MCAGRGAGGPLTFAEMRWFYVVLLVVVPDPWPSWEIDGAVVLLVTRVTTWIGEFRGDLLRGMVSVACQEEGRLETAQADL</sequence>
<dbReference type="Proteomes" id="UP001066276">
    <property type="component" value="Chromosome 6"/>
</dbReference>
<comment type="caution">
    <text evidence="2">The sequence shown here is derived from an EMBL/GenBank/DDBJ whole genome shotgun (WGS) entry which is preliminary data.</text>
</comment>
<name>A0AAV7QM65_PLEWA</name>
<dbReference type="EMBL" id="JANPWB010000010">
    <property type="protein sequence ID" value="KAJ1140829.1"/>
    <property type="molecule type" value="Genomic_DNA"/>
</dbReference>
<dbReference type="AlphaFoldDB" id="A0AAV7QM65"/>
<organism evidence="2 3">
    <name type="scientific">Pleurodeles waltl</name>
    <name type="common">Iberian ribbed newt</name>
    <dbReference type="NCBI Taxonomy" id="8319"/>
    <lineage>
        <taxon>Eukaryota</taxon>
        <taxon>Metazoa</taxon>
        <taxon>Chordata</taxon>
        <taxon>Craniata</taxon>
        <taxon>Vertebrata</taxon>
        <taxon>Euteleostomi</taxon>
        <taxon>Amphibia</taxon>
        <taxon>Batrachia</taxon>
        <taxon>Caudata</taxon>
        <taxon>Salamandroidea</taxon>
        <taxon>Salamandridae</taxon>
        <taxon>Pleurodelinae</taxon>
        <taxon>Pleurodeles</taxon>
    </lineage>
</organism>
<keyword evidence="3" id="KW-1185">Reference proteome</keyword>
<evidence type="ECO:0000313" key="2">
    <source>
        <dbReference type="EMBL" id="KAJ1140829.1"/>
    </source>
</evidence>
<feature type="chain" id="PRO_5043854719" evidence="1">
    <location>
        <begin position="29"/>
        <end position="80"/>
    </location>
</feature>
<reference evidence="2" key="1">
    <citation type="journal article" date="2022" name="bioRxiv">
        <title>Sequencing and chromosome-scale assembly of the giantPleurodeles waltlgenome.</title>
        <authorList>
            <person name="Brown T."/>
            <person name="Elewa A."/>
            <person name="Iarovenko S."/>
            <person name="Subramanian E."/>
            <person name="Araus A.J."/>
            <person name="Petzold A."/>
            <person name="Susuki M."/>
            <person name="Suzuki K.-i.T."/>
            <person name="Hayashi T."/>
            <person name="Toyoda A."/>
            <person name="Oliveira C."/>
            <person name="Osipova E."/>
            <person name="Leigh N.D."/>
            <person name="Simon A."/>
            <person name="Yun M.H."/>
        </authorList>
    </citation>
    <scope>NUCLEOTIDE SEQUENCE</scope>
    <source>
        <strain evidence="2">20211129_DDA</strain>
        <tissue evidence="2">Liver</tissue>
    </source>
</reference>
<evidence type="ECO:0000256" key="1">
    <source>
        <dbReference type="SAM" id="SignalP"/>
    </source>
</evidence>